<name>D4MKR1_9FIRM</name>
<evidence type="ECO:0000259" key="1">
    <source>
        <dbReference type="Pfam" id="PF13271"/>
    </source>
</evidence>
<feature type="domain" description="DUF4062" evidence="1">
    <location>
        <begin position="20"/>
        <end position="102"/>
    </location>
</feature>
<reference evidence="2 3" key="2">
    <citation type="submission" date="2010-03" db="EMBL/GenBank/DDBJ databases">
        <authorList>
            <person name="Pajon A."/>
        </authorList>
    </citation>
    <scope>NUCLEOTIDE SEQUENCE [LARGE SCALE GENOMIC DNA]</scope>
    <source>
        <strain evidence="2 3">V10Sc8a</strain>
    </source>
</reference>
<dbReference type="EMBL" id="FP929059">
    <property type="protein sequence ID" value="CBL34344.1"/>
    <property type="molecule type" value="Genomic_DNA"/>
</dbReference>
<dbReference type="Pfam" id="PF13271">
    <property type="entry name" value="DUF4062"/>
    <property type="match status" value="1"/>
</dbReference>
<dbReference type="HOGENOM" id="CLU_859818_0_0_9"/>
<proteinExistence type="predicted"/>
<dbReference type="PATRIC" id="fig|717961.3.peg.1446"/>
<reference evidence="2 3" key="1">
    <citation type="submission" date="2010-03" db="EMBL/GenBank/DDBJ databases">
        <title>The genome sequence of Eubacterium siraeum V10Sc8a.</title>
        <authorList>
            <consortium name="metaHIT consortium -- http://www.metahit.eu/"/>
            <person name="Pajon A."/>
            <person name="Turner K."/>
            <person name="Parkhill J."/>
            <person name="Duncan S."/>
            <person name="Flint H."/>
        </authorList>
    </citation>
    <scope>NUCLEOTIDE SEQUENCE [LARGE SCALE GENOMIC DNA]</scope>
    <source>
        <strain evidence="2 3">V10Sc8a</strain>
    </source>
</reference>
<dbReference type="AlphaFoldDB" id="D4MKR1"/>
<accession>D4MKR1</accession>
<dbReference type="BioCyc" id="ESIR717961:G136L-1119-MONOMER"/>
<organism evidence="2 3">
    <name type="scientific">[Eubacterium] siraeum V10Sc8a</name>
    <dbReference type="NCBI Taxonomy" id="717961"/>
    <lineage>
        <taxon>Bacteria</taxon>
        <taxon>Bacillati</taxon>
        <taxon>Bacillota</taxon>
        <taxon>Clostridia</taxon>
        <taxon>Eubacteriales</taxon>
        <taxon>Oscillospiraceae</taxon>
        <taxon>Oscillospiraceae incertae sedis</taxon>
    </lineage>
</organism>
<dbReference type="Proteomes" id="UP000007050">
    <property type="component" value="Chromosome"/>
</dbReference>
<gene>
    <name evidence="2" type="ORF">ES1_13650</name>
</gene>
<dbReference type="KEGG" id="esr:ES1_13650"/>
<dbReference type="InterPro" id="IPR025139">
    <property type="entry name" value="DUF4062"/>
</dbReference>
<sequence length="323" mass="36558">MTIENMEEIMKTSNKSKVWKIFVSSTYEDMIPFREAVLDAITGLEQSPIGMEHFVSSSEKSLDVCLSDVRRCNLYVLLVGMRYGSIDEETGKSFTELEYEEALRNNIPVLPFVIDENECPVLPKFVDDGSNAEKLRDFKKRLNSSHLVSRFKSADDLKQLVIRSVEKQIQQAVEKETEDKITSSNEDVLGIDIYRKFILLPERYKNKIISLRIRIDGTYGSWQQRDDLFLAYGLAPGDTLRINDVTPLGVELSDINSGNAGMDLFAEGKMADWILDTGVTRRSVVEGKFKLLYENVRNITPTGDAKIAALLIIEGKKVINPTK</sequence>
<protein>
    <recommendedName>
        <fullName evidence="1">DUF4062 domain-containing protein</fullName>
    </recommendedName>
</protein>
<evidence type="ECO:0000313" key="3">
    <source>
        <dbReference type="Proteomes" id="UP000007050"/>
    </source>
</evidence>
<evidence type="ECO:0000313" key="2">
    <source>
        <dbReference type="EMBL" id="CBL34344.1"/>
    </source>
</evidence>